<dbReference type="GO" id="GO:0006357">
    <property type="term" value="P:regulation of transcription by RNA polymerase II"/>
    <property type="evidence" value="ECO:0007669"/>
    <property type="project" value="InterPro"/>
</dbReference>
<dbReference type="SUPFAM" id="SSF58026">
    <property type="entry name" value="Delta-sleep-inducing peptide immunoreactive peptide"/>
    <property type="match status" value="1"/>
</dbReference>
<comment type="similarity">
    <text evidence="1">Belongs to the TSC-22/Dip/Bun family.</text>
</comment>
<evidence type="ECO:0000313" key="4">
    <source>
        <dbReference type="Ensembl" id="ENSMUNP00000003327.2"/>
    </source>
</evidence>
<feature type="compositionally biased region" description="Polar residues" evidence="3">
    <location>
        <begin position="452"/>
        <end position="462"/>
    </location>
</feature>
<accession>A0A8V5FJM5</accession>
<organism evidence="4 5">
    <name type="scientific">Melopsittacus undulatus</name>
    <name type="common">Budgerigar</name>
    <name type="synonym">Psittacus undulatus</name>
    <dbReference type="NCBI Taxonomy" id="13146"/>
    <lineage>
        <taxon>Eukaryota</taxon>
        <taxon>Metazoa</taxon>
        <taxon>Chordata</taxon>
        <taxon>Craniata</taxon>
        <taxon>Vertebrata</taxon>
        <taxon>Euteleostomi</taxon>
        <taxon>Archelosauria</taxon>
        <taxon>Archosauria</taxon>
        <taxon>Dinosauria</taxon>
        <taxon>Saurischia</taxon>
        <taxon>Theropoda</taxon>
        <taxon>Coelurosauria</taxon>
        <taxon>Aves</taxon>
        <taxon>Neognathae</taxon>
        <taxon>Neoaves</taxon>
        <taxon>Telluraves</taxon>
        <taxon>Australaves</taxon>
        <taxon>Psittaciformes</taxon>
        <taxon>Psittaculidae</taxon>
        <taxon>Melopsittacus</taxon>
    </lineage>
</organism>
<reference evidence="4" key="2">
    <citation type="submission" date="2025-08" db="UniProtKB">
        <authorList>
            <consortium name="Ensembl"/>
        </authorList>
    </citation>
    <scope>IDENTIFICATION</scope>
</reference>
<protein>
    <submittedName>
        <fullName evidence="4">Uncharacterized protein</fullName>
    </submittedName>
</protein>
<keyword evidence="2" id="KW-0175">Coiled coil</keyword>
<reference evidence="4" key="3">
    <citation type="submission" date="2025-09" db="UniProtKB">
        <authorList>
            <consortium name="Ensembl"/>
        </authorList>
    </citation>
    <scope>IDENTIFICATION</scope>
</reference>
<dbReference type="InterPro" id="IPR053049">
    <property type="entry name" value="TSC22_domain_protein_2"/>
</dbReference>
<feature type="compositionally biased region" description="Acidic residues" evidence="3">
    <location>
        <begin position="28"/>
        <end position="37"/>
    </location>
</feature>
<keyword evidence="5" id="KW-1185">Reference proteome</keyword>
<dbReference type="Proteomes" id="UP000694405">
    <property type="component" value="Chromosome 6"/>
</dbReference>
<dbReference type="Ensembl" id="ENSMUNT00000003918.2">
    <property type="protein sequence ID" value="ENSMUNP00000003327.2"/>
    <property type="gene ID" value="ENSMUNG00000002841.2"/>
</dbReference>
<dbReference type="AlphaFoldDB" id="A0A8C6IWK0"/>
<feature type="compositionally biased region" description="Pro residues" evidence="3">
    <location>
        <begin position="777"/>
        <end position="786"/>
    </location>
</feature>
<dbReference type="Gene3D" id="1.20.5.490">
    <property type="entry name" value="Single helix bin"/>
    <property type="match status" value="1"/>
</dbReference>
<feature type="region of interest" description="Disordered" evidence="3">
    <location>
        <begin position="748"/>
        <end position="792"/>
    </location>
</feature>
<evidence type="ECO:0000256" key="3">
    <source>
        <dbReference type="SAM" id="MobiDB-lite"/>
    </source>
</evidence>
<dbReference type="InterPro" id="IPR000580">
    <property type="entry name" value="TSC22/Bun"/>
</dbReference>
<name>A0A8C6IWK0_MELUD</name>
<dbReference type="PROSITE" id="PS01289">
    <property type="entry name" value="TSC22"/>
    <property type="match status" value="1"/>
</dbReference>
<dbReference type="CDD" id="cd21939">
    <property type="entry name" value="ZIP_TSC22D2"/>
    <property type="match status" value="1"/>
</dbReference>
<dbReference type="InterPro" id="IPR047862">
    <property type="entry name" value="TSC22/BUN_CS"/>
</dbReference>
<evidence type="ECO:0000313" key="5">
    <source>
        <dbReference type="Proteomes" id="UP000694405"/>
    </source>
</evidence>
<evidence type="ECO:0000256" key="2">
    <source>
        <dbReference type="SAM" id="Coils"/>
    </source>
</evidence>
<feature type="compositionally biased region" description="Low complexity" evidence="3">
    <location>
        <begin position="748"/>
        <end position="776"/>
    </location>
</feature>
<proteinExistence type="inferred from homology"/>
<feature type="coiled-coil region" evidence="2">
    <location>
        <begin position="714"/>
        <end position="748"/>
    </location>
</feature>
<feature type="region of interest" description="Disordered" evidence="3">
    <location>
        <begin position="19"/>
        <end position="85"/>
    </location>
</feature>
<dbReference type="PANTHER" id="PTHR46894">
    <property type="entry name" value="TSC22 DOMAIN FAMILY PROTEIN 2"/>
    <property type="match status" value="1"/>
</dbReference>
<dbReference type="FunFam" id="1.20.5.490:FF:000002">
    <property type="entry name" value="TSC22 domain family, member 1"/>
    <property type="match status" value="1"/>
</dbReference>
<reference evidence="4" key="1">
    <citation type="submission" date="2020-03" db="EMBL/GenBank/DDBJ databases">
        <title>Melopsittacus undulatus (budgerigar) genome, bMelUnd1, maternal haplotype with Z.</title>
        <authorList>
            <person name="Gedman G."/>
            <person name="Mountcastle J."/>
            <person name="Haase B."/>
            <person name="Formenti G."/>
            <person name="Wright T."/>
            <person name="Apodaca J."/>
            <person name="Pelan S."/>
            <person name="Chow W."/>
            <person name="Rhie A."/>
            <person name="Howe K."/>
            <person name="Fedrigo O."/>
            <person name="Jarvis E.D."/>
        </authorList>
    </citation>
    <scope>NUCLEOTIDE SEQUENCE [LARGE SCALE GENOMIC DNA]</scope>
</reference>
<gene>
    <name evidence="4" type="primary">LOC101874619</name>
</gene>
<dbReference type="Pfam" id="PF01166">
    <property type="entry name" value="TSC22"/>
    <property type="match status" value="1"/>
</dbReference>
<dbReference type="OrthoDB" id="8961796at2759"/>
<dbReference type="PANTHER" id="PTHR46894:SF1">
    <property type="entry name" value="TSC22 DOMAIN FAMILY PROTEIN 2"/>
    <property type="match status" value="1"/>
</dbReference>
<evidence type="ECO:0000256" key="1">
    <source>
        <dbReference type="ARBA" id="ARBA00007908"/>
    </source>
</evidence>
<feature type="region of interest" description="Disordered" evidence="3">
    <location>
        <begin position="445"/>
        <end position="470"/>
    </location>
</feature>
<sequence length="792" mass="82153">MSKMPAKKKSCFQITSVTTAQVASSITEDTESLDDPDESRTEDVSSEIFDVSRATDYGPEDVCERSSSEETLNNVGEAETPGTVSPNLLLDGQLAVAAGGVAMAVPAVAPSGGAVPKSSAVPLSAAVSGTAVAGASSAQTALPSTGPSASATPGTMSQTVSAACSSRFRVIKLDHGTGEPYRRGRWTCMEYYDRDSDGVGVLGRTGDCIRHSSTFEQATQERDSGLGATGGSVVVSAVPASAYGPDSVADSSLTAVSQLIQTEKMNQSSLQQPNIVIGQQQQPQQPIGGAVPQSTAQPMFSGASVANQQMMVPQQSQPQVNTQGVAQAGPNGKGMAPPNVTIGQPSIPVAQQQVQQANIPVTQPQQFAYSQSQIPPVHLLPTQPSGQTEYMQHMTIMQSQGAIQQATTGSVPNTVASSLPVGQVTGQNPSPVGAPVMGVSAQPGEAVGQGSGLMQSGQTQASQPAVPQPGGVVQQGIGHAGVVQQKSVTQHQMGGSSQVSGMPGAPHGVVSGVQNVPAVVSGTSVPTASTTISVTMPNIPVTLVQSQLTSHTSVSRSTSVVQPQHLGHSLMQGTANVPANLPQSNLGQFQTQAQSLVGQIDESRRKSEPLPQPPLSLIAENKPLVKPPIPDTLANPLQLPASTPMNSLASSVFGISIPVDGDEDRNPSTAFYQAFHFNKLRESKTFWDSASGASVVAIDNKIEQAMDLVKSHLMYAVREEVEVLKEQIKELVERNSLLERENALLKSLSNNDQLSQLSTQQANPSSTSQAQTAIAQPPQPTQPPQQPNVSSA</sequence>
<accession>A0A8C6IWK0</accession>